<dbReference type="SUPFAM" id="SSF109854">
    <property type="entry name" value="DinB/YfiT-like putative metalloenzymes"/>
    <property type="match status" value="1"/>
</dbReference>
<sequence>MVRPASGTTDEKETLHAHLETARQALLWKLDGLGEVDRRRPLTRSGTNLLGLVKHLIGVEYNYLGETFGRTPDVRLPWVEDGSYLENGDMWVRSHESTDYIVGLYRQVCQLRPHHQRTRPRRHGR</sequence>
<dbReference type="InterPro" id="IPR034660">
    <property type="entry name" value="DinB/YfiT-like"/>
</dbReference>
<reference evidence="1 2" key="1">
    <citation type="submission" date="2020-07" db="EMBL/GenBank/DDBJ databases">
        <title>Sequencing the genomes of 1000 actinobacteria strains.</title>
        <authorList>
            <person name="Klenk H.-P."/>
        </authorList>
    </citation>
    <scope>NUCLEOTIDE SEQUENCE [LARGE SCALE GENOMIC DNA]</scope>
    <source>
        <strain evidence="1 2">DSM 18448</strain>
    </source>
</reference>
<proteinExistence type="predicted"/>
<dbReference type="AlphaFoldDB" id="A0A852ZRT5"/>
<dbReference type="EMBL" id="JACBZH010000001">
    <property type="protein sequence ID" value="NYH91316.1"/>
    <property type="molecule type" value="Genomic_DNA"/>
</dbReference>
<accession>A0A852ZRT5</accession>
<dbReference type="Gene3D" id="1.20.120.450">
    <property type="entry name" value="dinb family like domain"/>
    <property type="match status" value="1"/>
</dbReference>
<evidence type="ECO:0008006" key="3">
    <source>
        <dbReference type="Google" id="ProtNLM"/>
    </source>
</evidence>
<evidence type="ECO:0000313" key="2">
    <source>
        <dbReference type="Proteomes" id="UP000579605"/>
    </source>
</evidence>
<organism evidence="1 2">
    <name type="scientific">Actinopolymorpha rutila</name>
    <dbReference type="NCBI Taxonomy" id="446787"/>
    <lineage>
        <taxon>Bacteria</taxon>
        <taxon>Bacillati</taxon>
        <taxon>Actinomycetota</taxon>
        <taxon>Actinomycetes</taxon>
        <taxon>Propionibacteriales</taxon>
        <taxon>Actinopolymorphaceae</taxon>
        <taxon>Actinopolymorpha</taxon>
    </lineage>
</organism>
<dbReference type="Proteomes" id="UP000579605">
    <property type="component" value="Unassembled WGS sequence"/>
</dbReference>
<dbReference type="InterPro" id="IPR007061">
    <property type="entry name" value="MST-like"/>
</dbReference>
<dbReference type="Pfam" id="PF04978">
    <property type="entry name" value="MST"/>
    <property type="match status" value="1"/>
</dbReference>
<evidence type="ECO:0000313" key="1">
    <source>
        <dbReference type="EMBL" id="NYH91316.1"/>
    </source>
</evidence>
<comment type="caution">
    <text evidence="1">The sequence shown here is derived from an EMBL/GenBank/DDBJ whole genome shotgun (WGS) entry which is preliminary data.</text>
</comment>
<name>A0A852ZRT5_9ACTN</name>
<dbReference type="RefSeq" id="WP_425546757.1">
    <property type="nucleotide sequence ID" value="NZ_BAAARR010000023.1"/>
</dbReference>
<protein>
    <recommendedName>
        <fullName evidence="3">DinB superfamily protein</fullName>
    </recommendedName>
</protein>
<keyword evidence="2" id="KW-1185">Reference proteome</keyword>
<gene>
    <name evidence="1" type="ORF">F4554_003954</name>
</gene>